<evidence type="ECO:0000256" key="8">
    <source>
        <dbReference type="ARBA" id="ARBA00023065"/>
    </source>
</evidence>
<dbReference type="InterPro" id="IPR018422">
    <property type="entry name" value="Cation/H_exchanger_CPA1"/>
</dbReference>
<keyword evidence="7" id="KW-0915">Sodium</keyword>
<evidence type="ECO:0000313" key="18">
    <source>
        <dbReference type="Proteomes" id="UP000626109"/>
    </source>
</evidence>
<dbReference type="PANTHER" id="PTHR10110">
    <property type="entry name" value="SODIUM/HYDROGEN EXCHANGER"/>
    <property type="match status" value="1"/>
</dbReference>
<organism evidence="17 18">
    <name type="scientific">Polarella glacialis</name>
    <name type="common">Dinoflagellate</name>
    <dbReference type="NCBI Taxonomy" id="89957"/>
    <lineage>
        <taxon>Eukaryota</taxon>
        <taxon>Sar</taxon>
        <taxon>Alveolata</taxon>
        <taxon>Dinophyceae</taxon>
        <taxon>Suessiales</taxon>
        <taxon>Suessiaceae</taxon>
        <taxon>Polarella</taxon>
    </lineage>
</organism>
<accession>A0A813KEA8</accession>
<feature type="domain" description="Cation/H+ exchanger transmembrane" evidence="16">
    <location>
        <begin position="31"/>
        <end position="443"/>
    </location>
</feature>
<protein>
    <recommendedName>
        <fullName evidence="11">Sodium/hydrogen exchanger 8</fullName>
    </recommendedName>
    <alternativeName>
        <fullName evidence="12">Na(+)/H(+) exchanger 8</fullName>
    </alternativeName>
    <alternativeName>
        <fullName evidence="13">Solute carrier family 9 member 8</fullName>
    </alternativeName>
</protein>
<feature type="transmembrane region" description="Helical" evidence="15">
    <location>
        <begin position="220"/>
        <end position="242"/>
    </location>
</feature>
<evidence type="ECO:0000313" key="17">
    <source>
        <dbReference type="EMBL" id="CAE8697766.1"/>
    </source>
</evidence>
<evidence type="ECO:0000256" key="7">
    <source>
        <dbReference type="ARBA" id="ARBA00023053"/>
    </source>
</evidence>
<keyword evidence="3" id="KW-0050">Antiport</keyword>
<evidence type="ECO:0000256" key="9">
    <source>
        <dbReference type="ARBA" id="ARBA00023136"/>
    </source>
</evidence>
<dbReference type="PRINTS" id="PR01084">
    <property type="entry name" value="NAHEXCHNGR"/>
</dbReference>
<dbReference type="GO" id="GO:0051453">
    <property type="term" value="P:regulation of intracellular pH"/>
    <property type="evidence" value="ECO:0007669"/>
    <property type="project" value="TreeGrafter"/>
</dbReference>
<reference evidence="17" key="1">
    <citation type="submission" date="2021-02" db="EMBL/GenBank/DDBJ databases">
        <authorList>
            <person name="Dougan E. K."/>
            <person name="Rhodes N."/>
            <person name="Thang M."/>
            <person name="Chan C."/>
        </authorList>
    </citation>
    <scope>NUCLEOTIDE SEQUENCE</scope>
</reference>
<dbReference type="PANTHER" id="PTHR10110:SF191">
    <property type="entry name" value="SODIUM_HYDROGEN EXCHANGER 8"/>
    <property type="match status" value="1"/>
</dbReference>
<dbReference type="Proteomes" id="UP000626109">
    <property type="component" value="Unassembled WGS sequence"/>
</dbReference>
<dbReference type="InterPro" id="IPR006153">
    <property type="entry name" value="Cation/H_exchanger_TM"/>
</dbReference>
<feature type="transmembrane region" description="Helical" evidence="15">
    <location>
        <begin position="272"/>
        <end position="291"/>
    </location>
</feature>
<feature type="region of interest" description="Disordered" evidence="14">
    <location>
        <begin position="566"/>
        <end position="588"/>
    </location>
</feature>
<evidence type="ECO:0000256" key="4">
    <source>
        <dbReference type="ARBA" id="ARBA00022692"/>
    </source>
</evidence>
<dbReference type="InterPro" id="IPR004709">
    <property type="entry name" value="NaH_exchanger"/>
</dbReference>
<keyword evidence="2" id="KW-0813">Transport</keyword>
<feature type="transmembrane region" description="Helical" evidence="15">
    <location>
        <begin position="423"/>
        <end position="445"/>
    </location>
</feature>
<evidence type="ECO:0000256" key="10">
    <source>
        <dbReference type="ARBA" id="ARBA00023201"/>
    </source>
</evidence>
<evidence type="ECO:0000256" key="3">
    <source>
        <dbReference type="ARBA" id="ARBA00022449"/>
    </source>
</evidence>
<evidence type="ECO:0000256" key="12">
    <source>
        <dbReference type="ARBA" id="ARBA00042291"/>
    </source>
</evidence>
<keyword evidence="10" id="KW-0739">Sodium transport</keyword>
<dbReference type="GO" id="GO:0000139">
    <property type="term" value="C:Golgi membrane"/>
    <property type="evidence" value="ECO:0007669"/>
    <property type="project" value="UniProtKB-SubCell"/>
</dbReference>
<feature type="transmembrane region" description="Helical" evidence="15">
    <location>
        <begin position="312"/>
        <end position="331"/>
    </location>
</feature>
<name>A0A813KEA8_POLGL</name>
<dbReference type="GO" id="GO:0005886">
    <property type="term" value="C:plasma membrane"/>
    <property type="evidence" value="ECO:0007669"/>
    <property type="project" value="TreeGrafter"/>
</dbReference>
<proteinExistence type="predicted"/>
<dbReference type="Pfam" id="PF00999">
    <property type="entry name" value="Na_H_Exchanger"/>
    <property type="match status" value="1"/>
</dbReference>
<dbReference type="Gene3D" id="6.10.140.1330">
    <property type="match status" value="1"/>
</dbReference>
<keyword evidence="8" id="KW-0406">Ion transport</keyword>
<keyword evidence="4 15" id="KW-0812">Transmembrane</keyword>
<evidence type="ECO:0000256" key="11">
    <source>
        <dbReference type="ARBA" id="ARBA00040570"/>
    </source>
</evidence>
<evidence type="ECO:0000256" key="14">
    <source>
        <dbReference type="SAM" id="MobiDB-lite"/>
    </source>
</evidence>
<evidence type="ECO:0000256" key="6">
    <source>
        <dbReference type="ARBA" id="ARBA00023034"/>
    </source>
</evidence>
<gene>
    <name evidence="17" type="ORF">PGLA2088_LOCUS30439</name>
</gene>
<feature type="transmembrane region" description="Helical" evidence="15">
    <location>
        <begin position="249"/>
        <end position="266"/>
    </location>
</feature>
<feature type="transmembrane region" description="Helical" evidence="15">
    <location>
        <begin position="20"/>
        <end position="39"/>
    </location>
</feature>
<dbReference type="EMBL" id="CAJNNW010028815">
    <property type="protein sequence ID" value="CAE8697766.1"/>
    <property type="molecule type" value="Genomic_DNA"/>
</dbReference>
<evidence type="ECO:0000256" key="13">
    <source>
        <dbReference type="ARBA" id="ARBA00042692"/>
    </source>
</evidence>
<evidence type="ECO:0000256" key="1">
    <source>
        <dbReference type="ARBA" id="ARBA00004653"/>
    </source>
</evidence>
<dbReference type="GO" id="GO:0098719">
    <property type="term" value="P:sodium ion import across plasma membrane"/>
    <property type="evidence" value="ECO:0007669"/>
    <property type="project" value="TreeGrafter"/>
</dbReference>
<comment type="subcellular location">
    <subcellularLocation>
        <location evidence="1">Golgi apparatus membrane</location>
        <topology evidence="1">Multi-pass membrane protein</topology>
    </subcellularLocation>
</comment>
<feature type="compositionally biased region" description="Low complexity" evidence="14">
    <location>
        <begin position="570"/>
        <end position="582"/>
    </location>
</feature>
<evidence type="ECO:0000256" key="5">
    <source>
        <dbReference type="ARBA" id="ARBA00022989"/>
    </source>
</evidence>
<feature type="transmembrane region" description="Helical" evidence="15">
    <location>
        <begin position="51"/>
        <end position="71"/>
    </location>
</feature>
<sequence>MAMAEICDATSETLDAWTRQYILALTGMALLALVAGHVVHVAHLSFLPQALVSISFGALLGIILYVSTWGGESLAMDSNLESLVFGGILKYFCLPVIIFESGWSLRLRDFISQFGYILLVAVLGTAVSILVVAQLIMATSDYHIIQDPKTAYAIACVISSTDPVATLSTFGNLNVDPLLFIMVFGESQINDAVAITIFQSLNSPNSSAKMVFDRQMVFEVPALLFGSAGLGFCLAVVFILIFRISRIGHSASQAILFIFVSCYFTYSLAEEVGMSGIITVLFNSILMGVYAPAHLSVESTTLASFLLKQMSSLADMTIFMLCGMSVVFVTWEGLVLGLWLCLFCLVGRAAAIFPWGMISNVIKHFVGKQLPAERKKNISWKHQFMIWHSGLRGGISLLLAKELGDWVDASNGKAVKERIVDGTFLLVCVYLLVFGGTTGMFLRLIGLPLGDQVPEGVSLYDATEKPGFACRALDCFRARLLKPLLIGNKVDFDSGVINHVLSGVIHGARAAESAPDFGDLSHLERRHASTVVIQGRASTPALFGTGDPAHVDQFEDAFRADGPSSIHLPSGYSSGLGSLSLSESEESD</sequence>
<evidence type="ECO:0000256" key="2">
    <source>
        <dbReference type="ARBA" id="ARBA00022448"/>
    </source>
</evidence>
<keyword evidence="9 15" id="KW-0472">Membrane</keyword>
<comment type="caution">
    <text evidence="17">The sequence shown here is derived from an EMBL/GenBank/DDBJ whole genome shotgun (WGS) entry which is preliminary data.</text>
</comment>
<feature type="transmembrane region" description="Helical" evidence="15">
    <location>
        <begin position="83"/>
        <end position="103"/>
    </location>
</feature>
<evidence type="ECO:0000256" key="15">
    <source>
        <dbReference type="SAM" id="Phobius"/>
    </source>
</evidence>
<dbReference type="AlphaFoldDB" id="A0A813KEA8"/>
<evidence type="ECO:0000259" key="16">
    <source>
        <dbReference type="Pfam" id="PF00999"/>
    </source>
</evidence>
<feature type="transmembrane region" description="Helical" evidence="15">
    <location>
        <begin position="115"/>
        <end position="137"/>
    </location>
</feature>
<dbReference type="GO" id="GO:0015386">
    <property type="term" value="F:potassium:proton antiporter activity"/>
    <property type="evidence" value="ECO:0007669"/>
    <property type="project" value="TreeGrafter"/>
</dbReference>
<keyword evidence="5 15" id="KW-1133">Transmembrane helix</keyword>
<dbReference type="GO" id="GO:0015385">
    <property type="term" value="F:sodium:proton antiporter activity"/>
    <property type="evidence" value="ECO:0007669"/>
    <property type="project" value="InterPro"/>
</dbReference>
<keyword evidence="6" id="KW-0333">Golgi apparatus</keyword>